<feature type="signal peptide" evidence="1">
    <location>
        <begin position="1"/>
        <end position="17"/>
    </location>
</feature>
<name>A0A3N4MI79_9BACT</name>
<reference evidence="3" key="1">
    <citation type="submission" date="2018-11" db="EMBL/GenBank/DDBJ databases">
        <title>Chitinophaga lutea sp.nov., isolate from arsenic contaminated soil.</title>
        <authorList>
            <person name="Zong Y."/>
        </authorList>
    </citation>
    <scope>NUCLEOTIDE SEQUENCE [LARGE SCALE GENOMIC DNA]</scope>
    <source>
        <strain evidence="3">YLT18</strain>
    </source>
</reference>
<dbReference type="AlphaFoldDB" id="A0A3N4MI79"/>
<gene>
    <name evidence="2" type="ORF">EG028_19230</name>
</gene>
<protein>
    <recommendedName>
        <fullName evidence="4">TonB-dependent receptor</fullName>
    </recommendedName>
</protein>
<evidence type="ECO:0008006" key="4">
    <source>
        <dbReference type="Google" id="ProtNLM"/>
    </source>
</evidence>
<accession>A0A3N4MI79</accession>
<organism evidence="2 3">
    <name type="scientific">Chitinophaga barathri</name>
    <dbReference type="NCBI Taxonomy" id="1647451"/>
    <lineage>
        <taxon>Bacteria</taxon>
        <taxon>Pseudomonadati</taxon>
        <taxon>Bacteroidota</taxon>
        <taxon>Chitinophagia</taxon>
        <taxon>Chitinophagales</taxon>
        <taxon>Chitinophagaceae</taxon>
        <taxon>Chitinophaga</taxon>
    </lineage>
</organism>
<sequence length="836" mass="94156">MIRLLFLSLFLPSCLFAQESKDYLALIREDAAVHPAVDSARDMRLATLRLFKRHSLYSEVKAVRIRNGKLEFVRNEMLRLTLGGTYSAGYTFKRAGALPTLQQDYAQGRGGPGGLTWRGAETGEMFSYGPALSSLEYDGSVYPYDADGRLVPSGSGNGRPAKAYGNNLLRNGSLFNQSFSLSGDLNSVTGNILTFNVRLGHSNEQLILPENRNTSRQLDVKLNAHIRRLELRTAYLLHEDNFTNSSRNGFLQRVYRNALLTPASFDNNYGSMAPAYGGNADNPRFLLENNGHYFRRQQQGTLGLLLRTGSFNLKAVQSYEDVNEKANESYMPGTAGFPAGAITLRDKHDRAYFLQTEARYYLPRNNSDFNMEASATYVFTDNHSTTGYRLAAMEYDYRRSAGNLTLQYDIKYNDGNKIRAGLELGAFSYFSNTTKDNNLFTPMLNGYFIFNDYNESRLELKANLSYRQTATELPVNNSLAYANLLRYPVEQVNRYLPNTEVDGFDGLNLTKIRSWSAGASVMYKNYVRFTADIFRQQTLHDVFPLAVGDRLELRNAGSHLRKGIELELEKMSSYRNNAFNTSFSASFTTWKHTVTAVENGYDYTPLAGFSDVYKVMAKDQPFGAIMGSAWLRDGSGRVVIDTDGFPTVAPGPKIIGNPIPDFIVKLEDHFSYKKISLRSTFEWRKGGDVWNGTAAVLDYYGRSAQTGEQRNTSGYIFPGVTADGHPNTIPVEFYNPLRPLDQNRWVRYGFGGVAEDYIEKGDCIRLRTAELSYYWNLKKIIRKITLSASVGNIILWKTYSGSDPDLLLFDQPNTAGLDFFQLPSLQTYGMHLSLQF</sequence>
<dbReference type="OrthoDB" id="9768177at2"/>
<evidence type="ECO:0000313" key="3">
    <source>
        <dbReference type="Proteomes" id="UP000279089"/>
    </source>
</evidence>
<dbReference type="EMBL" id="RMBX01000010">
    <property type="protein sequence ID" value="RPD39770.1"/>
    <property type="molecule type" value="Genomic_DNA"/>
</dbReference>
<evidence type="ECO:0000256" key="1">
    <source>
        <dbReference type="SAM" id="SignalP"/>
    </source>
</evidence>
<proteinExistence type="predicted"/>
<dbReference type="Proteomes" id="UP000279089">
    <property type="component" value="Unassembled WGS sequence"/>
</dbReference>
<comment type="caution">
    <text evidence="2">The sequence shown here is derived from an EMBL/GenBank/DDBJ whole genome shotgun (WGS) entry which is preliminary data.</text>
</comment>
<evidence type="ECO:0000313" key="2">
    <source>
        <dbReference type="EMBL" id="RPD39770.1"/>
    </source>
</evidence>
<keyword evidence="1" id="KW-0732">Signal</keyword>
<keyword evidence="3" id="KW-1185">Reference proteome</keyword>
<feature type="chain" id="PRO_5018069497" description="TonB-dependent receptor" evidence="1">
    <location>
        <begin position="18"/>
        <end position="836"/>
    </location>
</feature>
<dbReference type="RefSeq" id="WP_120515908.1">
    <property type="nucleotide sequence ID" value="NZ_QXZY01000004.1"/>
</dbReference>
<dbReference type="SUPFAM" id="SSF56935">
    <property type="entry name" value="Porins"/>
    <property type="match status" value="1"/>
</dbReference>